<dbReference type="InterPro" id="IPR016125">
    <property type="entry name" value="Peptidase_C15-like"/>
</dbReference>
<dbReference type="GO" id="GO:0006508">
    <property type="term" value="P:proteolysis"/>
    <property type="evidence" value="ECO:0007669"/>
    <property type="project" value="UniProtKB-KW"/>
</dbReference>
<dbReference type="EMBL" id="JACOFV010000002">
    <property type="protein sequence ID" value="MBC3861156.1"/>
    <property type="molecule type" value="Genomic_DNA"/>
</dbReference>
<dbReference type="HAMAP" id="MF_00417">
    <property type="entry name" value="Pyrrolid_peptidase"/>
    <property type="match status" value="1"/>
</dbReference>
<dbReference type="FunFam" id="3.40.630.20:FF:000001">
    <property type="entry name" value="Pyrrolidone-carboxylate peptidase"/>
    <property type="match status" value="1"/>
</dbReference>
<dbReference type="PROSITE" id="PS01334">
    <property type="entry name" value="PYRASE_CYS"/>
    <property type="match status" value="1"/>
</dbReference>
<keyword evidence="6 9" id="KW-0645">Protease</keyword>
<evidence type="ECO:0000256" key="5">
    <source>
        <dbReference type="ARBA" id="ARBA00022490"/>
    </source>
</evidence>
<sequence>MRKILLTGFAPFGAEKTNPSWDAVQVLDGQMIDDARIISLQLPSEFDVCLQVLEDAMRAHQPEVVLSLGQAGGRADITVERVAININDARIPDNIGQQPIDTPVAEHGPVGYFSSLPIKAIVQALRQHGIPASVSHTAGTYVCNHVFYGLMHLLPNHPSVKRAGFVHVPYTPDQAAAHPGAASMAVTTMTAAIRLMLETTLHTAHDIHVSGGITH</sequence>
<dbReference type="EC" id="3.4.19.3" evidence="9"/>
<dbReference type="NCBIfam" id="NF009676">
    <property type="entry name" value="PRK13197.1"/>
    <property type="match status" value="1"/>
</dbReference>
<evidence type="ECO:0000256" key="4">
    <source>
        <dbReference type="ARBA" id="ARBA00006641"/>
    </source>
</evidence>
<name>A0A923HK55_9BURK</name>
<comment type="subcellular location">
    <subcellularLocation>
        <location evidence="3 9">Cytoplasm</location>
    </subcellularLocation>
</comment>
<feature type="active site" evidence="9">
    <location>
        <position position="167"/>
    </location>
</feature>
<dbReference type="PROSITE" id="PS01333">
    <property type="entry name" value="PYRASE_GLU"/>
    <property type="match status" value="1"/>
</dbReference>
<dbReference type="Pfam" id="PF01470">
    <property type="entry name" value="Peptidase_C15"/>
    <property type="match status" value="1"/>
</dbReference>
<dbReference type="InterPro" id="IPR029762">
    <property type="entry name" value="PGP-I_bact-type"/>
</dbReference>
<dbReference type="PIRSF" id="PIRSF015592">
    <property type="entry name" value="Prld-crbxl_pptds"/>
    <property type="match status" value="1"/>
</dbReference>
<dbReference type="GO" id="GO:0016920">
    <property type="term" value="F:pyroglutamyl-peptidase activity"/>
    <property type="evidence" value="ECO:0007669"/>
    <property type="project" value="UniProtKB-UniRule"/>
</dbReference>
<dbReference type="RefSeq" id="WP_186911093.1">
    <property type="nucleotide sequence ID" value="NZ_JACOFV010000002.1"/>
</dbReference>
<feature type="active site" evidence="9 11">
    <location>
        <position position="143"/>
    </location>
</feature>
<dbReference type="PANTHER" id="PTHR23402">
    <property type="entry name" value="PROTEASE FAMILY C15 PYROGLUTAMYL-PEPTIDASE I-RELATED"/>
    <property type="match status" value="1"/>
</dbReference>
<comment type="caution">
    <text evidence="12">The sequence shown here is derived from an EMBL/GenBank/DDBJ whole genome shotgun (WGS) entry which is preliminary data.</text>
</comment>
<evidence type="ECO:0000256" key="9">
    <source>
        <dbReference type="HAMAP-Rule" id="MF_00417"/>
    </source>
</evidence>
<dbReference type="Proteomes" id="UP000634011">
    <property type="component" value="Unassembled WGS sequence"/>
</dbReference>
<comment type="subunit">
    <text evidence="9">Homotetramer.</text>
</comment>
<accession>A0A923HK55</accession>
<keyword evidence="8 9" id="KW-0788">Thiol protease</keyword>
<dbReference type="PRINTS" id="PR00706">
    <property type="entry name" value="PYROGLUPTASE"/>
</dbReference>
<keyword evidence="7 9" id="KW-0378">Hydrolase</keyword>
<comment type="similarity">
    <text evidence="4 9">Belongs to the peptidase C15 family.</text>
</comment>
<evidence type="ECO:0000313" key="12">
    <source>
        <dbReference type="EMBL" id="MBC3861156.1"/>
    </source>
</evidence>
<dbReference type="InterPro" id="IPR036440">
    <property type="entry name" value="Peptidase_C15-like_sf"/>
</dbReference>
<evidence type="ECO:0000256" key="10">
    <source>
        <dbReference type="PROSITE-ProRule" id="PRU10076"/>
    </source>
</evidence>
<dbReference type="InterPro" id="IPR033693">
    <property type="entry name" value="PGPEP1_Glu_AS"/>
</dbReference>
<comment type="catalytic activity">
    <reaction evidence="1 9 10">
        <text>Release of an N-terminal pyroglutamyl group from a polypeptide, the second amino acid generally not being Pro.</text>
        <dbReference type="EC" id="3.4.19.3"/>
    </reaction>
</comment>
<evidence type="ECO:0000256" key="3">
    <source>
        <dbReference type="ARBA" id="ARBA00004496"/>
    </source>
</evidence>
<evidence type="ECO:0000256" key="2">
    <source>
        <dbReference type="ARBA" id="ARBA00002280"/>
    </source>
</evidence>
<dbReference type="GO" id="GO:0005829">
    <property type="term" value="C:cytosol"/>
    <property type="evidence" value="ECO:0007669"/>
    <property type="project" value="InterPro"/>
</dbReference>
<evidence type="ECO:0000256" key="6">
    <source>
        <dbReference type="ARBA" id="ARBA00022670"/>
    </source>
</evidence>
<protein>
    <recommendedName>
        <fullName evidence="9">Pyrrolidone-carboxylate peptidase</fullName>
        <ecNumber evidence="9">3.4.19.3</ecNumber>
    </recommendedName>
    <alternativeName>
        <fullName evidence="9">5-oxoprolyl-peptidase</fullName>
    </alternativeName>
    <alternativeName>
        <fullName evidence="9">Pyroglutamyl-peptidase I</fullName>
        <shortName evidence="9">PGP-I</shortName>
        <shortName evidence="9">Pyrase</shortName>
    </alternativeName>
</protein>
<evidence type="ECO:0000256" key="1">
    <source>
        <dbReference type="ARBA" id="ARBA00001770"/>
    </source>
</evidence>
<reference evidence="12" key="1">
    <citation type="submission" date="2020-08" db="EMBL/GenBank/DDBJ databases">
        <title>Novel species isolated from subtropical streams in China.</title>
        <authorList>
            <person name="Lu H."/>
        </authorList>
    </citation>
    <scope>NUCLEOTIDE SEQUENCE</scope>
    <source>
        <strain evidence="12">KACC 12607</strain>
    </source>
</reference>
<dbReference type="InterPro" id="IPR000816">
    <property type="entry name" value="Peptidase_C15"/>
</dbReference>
<comment type="function">
    <text evidence="2 9">Removes 5-oxoproline from various penultimate amino acid residues except L-proline.</text>
</comment>
<keyword evidence="5 9" id="KW-0963">Cytoplasm</keyword>
<dbReference type="PANTHER" id="PTHR23402:SF1">
    <property type="entry name" value="PYROGLUTAMYL-PEPTIDASE I"/>
    <property type="match status" value="1"/>
</dbReference>
<evidence type="ECO:0000313" key="13">
    <source>
        <dbReference type="Proteomes" id="UP000634011"/>
    </source>
</evidence>
<proteinExistence type="inferred from homology"/>
<feature type="active site" evidence="9 10">
    <location>
        <position position="80"/>
    </location>
</feature>
<evidence type="ECO:0000256" key="11">
    <source>
        <dbReference type="PROSITE-ProRule" id="PRU10077"/>
    </source>
</evidence>
<dbReference type="NCBIfam" id="TIGR00504">
    <property type="entry name" value="pyro_pdase"/>
    <property type="match status" value="1"/>
</dbReference>
<organism evidence="12 13">
    <name type="scientific">Undibacterium jejuense</name>
    <dbReference type="NCBI Taxonomy" id="1344949"/>
    <lineage>
        <taxon>Bacteria</taxon>
        <taxon>Pseudomonadati</taxon>
        <taxon>Pseudomonadota</taxon>
        <taxon>Betaproteobacteria</taxon>
        <taxon>Burkholderiales</taxon>
        <taxon>Oxalobacteraceae</taxon>
        <taxon>Undibacterium</taxon>
    </lineage>
</organism>
<dbReference type="InterPro" id="IPR033694">
    <property type="entry name" value="PGPEP1_Cys_AS"/>
</dbReference>
<evidence type="ECO:0000256" key="8">
    <source>
        <dbReference type="ARBA" id="ARBA00022807"/>
    </source>
</evidence>
<dbReference type="CDD" id="cd00501">
    <property type="entry name" value="Peptidase_C15"/>
    <property type="match status" value="1"/>
</dbReference>
<dbReference type="SUPFAM" id="SSF53182">
    <property type="entry name" value="Pyrrolidone carboxyl peptidase (pyroglutamate aminopeptidase)"/>
    <property type="match status" value="1"/>
</dbReference>
<gene>
    <name evidence="9 12" type="primary">pcp</name>
    <name evidence="12" type="ORF">H8K32_03510</name>
</gene>
<dbReference type="AlphaFoldDB" id="A0A923HK55"/>
<dbReference type="Gene3D" id="3.40.630.20">
    <property type="entry name" value="Peptidase C15, pyroglutamyl peptidase I-like"/>
    <property type="match status" value="1"/>
</dbReference>
<keyword evidence="13" id="KW-1185">Reference proteome</keyword>
<evidence type="ECO:0000256" key="7">
    <source>
        <dbReference type="ARBA" id="ARBA00022801"/>
    </source>
</evidence>